<dbReference type="Proteomes" id="UP001254759">
    <property type="component" value="Unassembled WGS sequence"/>
</dbReference>
<dbReference type="Pfam" id="PF13432">
    <property type="entry name" value="TPR_16"/>
    <property type="match status" value="1"/>
</dbReference>
<dbReference type="EMBL" id="JAVDTT010000001">
    <property type="protein sequence ID" value="MDR6840971.1"/>
    <property type="molecule type" value="Genomic_DNA"/>
</dbReference>
<dbReference type="PROSITE" id="PS50005">
    <property type="entry name" value="TPR"/>
    <property type="match status" value="1"/>
</dbReference>
<evidence type="ECO:0000256" key="1">
    <source>
        <dbReference type="ARBA" id="ARBA00022737"/>
    </source>
</evidence>
<protein>
    <submittedName>
        <fullName evidence="5">Flp pilus assembly protein TadD</fullName>
    </submittedName>
</protein>
<evidence type="ECO:0000256" key="2">
    <source>
        <dbReference type="ARBA" id="ARBA00022803"/>
    </source>
</evidence>
<keyword evidence="1" id="KW-0677">Repeat</keyword>
<keyword evidence="4" id="KW-0732">Signal</keyword>
<feature type="signal peptide" evidence="4">
    <location>
        <begin position="1"/>
        <end position="18"/>
    </location>
</feature>
<evidence type="ECO:0000313" key="6">
    <source>
        <dbReference type="Proteomes" id="UP001254759"/>
    </source>
</evidence>
<dbReference type="InterPro" id="IPR011990">
    <property type="entry name" value="TPR-like_helical_dom_sf"/>
</dbReference>
<evidence type="ECO:0000256" key="4">
    <source>
        <dbReference type="SAM" id="SignalP"/>
    </source>
</evidence>
<evidence type="ECO:0000256" key="3">
    <source>
        <dbReference type="PROSITE-ProRule" id="PRU00339"/>
    </source>
</evidence>
<dbReference type="PANTHER" id="PTHR15704:SF7">
    <property type="entry name" value="SUPERKILLER COMPLEX PROTEIN 3"/>
    <property type="match status" value="1"/>
</dbReference>
<keyword evidence="6" id="KW-1185">Reference proteome</keyword>
<keyword evidence="2 3" id="KW-0802">TPR repeat</keyword>
<evidence type="ECO:0000313" key="5">
    <source>
        <dbReference type="EMBL" id="MDR6840971.1"/>
    </source>
</evidence>
<gene>
    <name evidence="5" type="ORF">J2W94_001235</name>
</gene>
<feature type="chain" id="PRO_5046078466" evidence="4">
    <location>
        <begin position="19"/>
        <end position="358"/>
    </location>
</feature>
<dbReference type="SMART" id="SM00028">
    <property type="entry name" value="TPR"/>
    <property type="match status" value="4"/>
</dbReference>
<reference evidence="5 6" key="1">
    <citation type="submission" date="2023-07" db="EMBL/GenBank/DDBJ databases">
        <title>Sorghum-associated microbial communities from plants grown in Nebraska, USA.</title>
        <authorList>
            <person name="Schachtman D."/>
        </authorList>
    </citation>
    <scope>NUCLEOTIDE SEQUENCE [LARGE SCALE GENOMIC DNA]</scope>
    <source>
        <strain evidence="5 6">BE107</strain>
    </source>
</reference>
<dbReference type="SUPFAM" id="SSF48452">
    <property type="entry name" value="TPR-like"/>
    <property type="match status" value="1"/>
</dbReference>
<dbReference type="PANTHER" id="PTHR15704">
    <property type="entry name" value="SUPERKILLER 3 PROTEIN-RELATED"/>
    <property type="match status" value="1"/>
</dbReference>
<accession>A0ABU1RQB3</accession>
<organism evidence="5 6">
    <name type="scientific">Pseudoxanthomonas sacheonensis</name>
    <dbReference type="NCBI Taxonomy" id="443615"/>
    <lineage>
        <taxon>Bacteria</taxon>
        <taxon>Pseudomonadati</taxon>
        <taxon>Pseudomonadota</taxon>
        <taxon>Gammaproteobacteria</taxon>
        <taxon>Lysobacterales</taxon>
        <taxon>Lysobacteraceae</taxon>
        <taxon>Pseudoxanthomonas</taxon>
    </lineage>
</organism>
<dbReference type="SUPFAM" id="SSF54001">
    <property type="entry name" value="Cysteine proteinases"/>
    <property type="match status" value="1"/>
</dbReference>
<sequence>MIGWALAAAMALSPAASGDAPPDPAQIMAVPPDLHALVLKQVNAPGRSQSQRLRRLIDLMSISPEGLRLEYHDDATQTVEQAYLNRRVNCLTYTLVFLALAREAGLDAYPQEIDETLSWQQRGDIVYRSNHVNAAVRLGAQRYVVDVGSSFVIGRHPAHIISEQRLLAQYYNNRAAQLMFQDDLPTALAHADIAIELDPTYPNTWSNTGVLRLHSGDLAGAEHAYATALSLDPEHSSALFNLVALYKRNGDQKREAQFQRRLDKVQSRDPFHQFLLAVQFERQGSYDQAIKRYQHAIRLYGDEHRFYLGLARAYTAMGNSRRARRALQQALALVAGKDETAHAQYRTMLEGLRATDPL</sequence>
<feature type="repeat" description="TPR" evidence="3">
    <location>
        <begin position="202"/>
        <end position="235"/>
    </location>
</feature>
<dbReference type="Gene3D" id="1.25.40.10">
    <property type="entry name" value="Tetratricopeptide repeat domain"/>
    <property type="match status" value="2"/>
</dbReference>
<proteinExistence type="predicted"/>
<dbReference type="RefSeq" id="WP_310091174.1">
    <property type="nucleotide sequence ID" value="NZ_JAVDTT010000001.1"/>
</dbReference>
<name>A0ABU1RQB3_9GAMM</name>
<dbReference type="InterPro" id="IPR038765">
    <property type="entry name" value="Papain-like_cys_pep_sf"/>
</dbReference>
<dbReference type="Pfam" id="PF14559">
    <property type="entry name" value="TPR_19"/>
    <property type="match status" value="1"/>
</dbReference>
<dbReference type="InterPro" id="IPR019734">
    <property type="entry name" value="TPR_rpt"/>
</dbReference>
<comment type="caution">
    <text evidence="5">The sequence shown here is derived from an EMBL/GenBank/DDBJ whole genome shotgun (WGS) entry which is preliminary data.</text>
</comment>
<dbReference type="InterPro" id="IPR039226">
    <property type="entry name" value="Ski3/TTC37"/>
</dbReference>